<gene>
    <name evidence="1" type="ORF">RB653_000044</name>
</gene>
<dbReference type="SUPFAM" id="SSF47661">
    <property type="entry name" value="t-snare proteins"/>
    <property type="match status" value="1"/>
</dbReference>
<dbReference type="EMBL" id="JAVFKY010000002">
    <property type="protein sequence ID" value="KAK5580032.1"/>
    <property type="molecule type" value="Genomic_DNA"/>
</dbReference>
<dbReference type="GO" id="GO:0016192">
    <property type="term" value="P:vesicle-mediated transport"/>
    <property type="evidence" value="ECO:0007669"/>
    <property type="project" value="InterPro"/>
</dbReference>
<keyword evidence="2" id="KW-1185">Reference proteome</keyword>
<accession>A0AAN7U1N0</accession>
<comment type="caution">
    <text evidence="1">The sequence shown here is derived from an EMBL/GenBank/DDBJ whole genome shotgun (WGS) entry which is preliminary data.</text>
</comment>
<dbReference type="InterPro" id="IPR010989">
    <property type="entry name" value="SNARE"/>
</dbReference>
<dbReference type="Proteomes" id="UP001344447">
    <property type="component" value="Unassembled WGS sequence"/>
</dbReference>
<dbReference type="AlphaFoldDB" id="A0AAN7U1N0"/>
<organism evidence="1 2">
    <name type="scientific">Dictyostelium firmibasis</name>
    <dbReference type="NCBI Taxonomy" id="79012"/>
    <lineage>
        <taxon>Eukaryota</taxon>
        <taxon>Amoebozoa</taxon>
        <taxon>Evosea</taxon>
        <taxon>Eumycetozoa</taxon>
        <taxon>Dictyostelia</taxon>
        <taxon>Dictyosteliales</taxon>
        <taxon>Dictyosteliaceae</taxon>
        <taxon>Dictyostelium</taxon>
    </lineage>
</organism>
<evidence type="ECO:0000313" key="2">
    <source>
        <dbReference type="Proteomes" id="UP001344447"/>
    </source>
</evidence>
<dbReference type="Gene3D" id="1.20.58.70">
    <property type="match status" value="1"/>
</dbReference>
<name>A0AAN7U1N0_9MYCE</name>
<reference evidence="1 2" key="1">
    <citation type="submission" date="2023-11" db="EMBL/GenBank/DDBJ databases">
        <title>Dfirmibasis_genome.</title>
        <authorList>
            <person name="Edelbroek B."/>
            <person name="Kjellin J."/>
            <person name="Jerlstrom-Hultqvist J."/>
            <person name="Soderbom F."/>
        </authorList>
    </citation>
    <scope>NUCLEOTIDE SEQUENCE [LARGE SCALE GENOMIC DNA]</scope>
    <source>
        <strain evidence="1 2">TNS-C-14</strain>
    </source>
</reference>
<protein>
    <submittedName>
        <fullName evidence="1">Uncharacterized protein</fullName>
    </submittedName>
</protein>
<evidence type="ECO:0000313" key="1">
    <source>
        <dbReference type="EMBL" id="KAK5580032.1"/>
    </source>
</evidence>
<dbReference type="GO" id="GO:0016020">
    <property type="term" value="C:membrane"/>
    <property type="evidence" value="ECO:0007669"/>
    <property type="project" value="InterPro"/>
</dbReference>
<proteinExistence type="predicted"/>
<sequence length="279" mass="32739">MTTSHLKNSKDNDSIFELSEPEIEINNQLDLIKSNIDDLYKKSNNINQLNLEEEKKLLKEIKLKSEDLIQIVKKSKILITKHINNNDDDGDIANDGANSIKIKLPIKEGFNIQMKDLVQSFYKAIYFYTKRLLIKMFQMYRIIKSDLSDQEIEKALYVDSSPDQIFFKSSFGFSDFSENAKQALVFIQYRHYDLKSLELILKDIESISKDFNINWKSLIDTNKIILVSPNLQSKQQTEQQTTKLNYKSIEYKEIQNFKKTLKTSNRKFLLFNIWCCGNN</sequence>